<dbReference type="GO" id="GO:0042254">
    <property type="term" value="P:ribosome biogenesis"/>
    <property type="evidence" value="ECO:0007669"/>
    <property type="project" value="TreeGrafter"/>
</dbReference>
<proteinExistence type="predicted"/>
<dbReference type="Pfam" id="PF10441">
    <property type="entry name" value="Urb2"/>
    <property type="match status" value="1"/>
</dbReference>
<sequence>MTDLIKTARGLDQTGPGDDGQNLQLLWNSLVAASESQFHAAEESSLRWLLKSMNGTSPSAETLRRYPLTWTILDCVFQRIPLYSLAKSLADRKFIAVLQQTLKDVSKPVAVAASATPPKRKRSPSVRFDLGDLRSHHGCLGTSQELFKTLKALLKRLEISGEGFSRDRIGAEHIKSLFGTSATEATAIAAPALAICGNLLGGEATRDIEGAEDWIQTIARLWDLHLQAHDDVLEVANRLFRPAATILAKVGAFSSAEVADVPESLKNRWTNDLLALMHRNFILPGRAAFINQKSFEPFANALEVSKDIINVSGPALYFLSSTISGHASEGEHRKGNVEWIQHVFQAIEIKVRSRPDRSTLIQAVLSQAIQRSTSVNVHDLRRVCREYALQETNTDWSLVSKVATCDPDIFQLSDEGIGLRIEICRRTLIAIDDETERGAVLNVVKAMRDGFQTRRDFSSFLKLWFEQLCEAERQDLDSGSPWFKLAQQTMLIDWSTSWLEKEMSPSQLVGLLSWVEKQSSKAKSRSACVFTGMIAPAIKGEAFVDAVGRRLFDIVSPFKSSPATALKWRVTAATISWATPEERATLWDSVKDRLSKILKSSAIDSLETYEAFKCCCQAWDSMSPDGEHAGEAFSAVEEFTKRLADEAPSDKGSAKGRPFDVADATVEKLQLKTGHQPYLAWYLYGSSRYSRLHSEKKGELPPPLLNALATRKAGVDELRSLWNALVRNEVNLNDAKLSKDLADRLITLLDGSEKEKNWPGEETQLWIKTLTALPLDVYSRAQRESLMVVLSKRRARMVKSPKKVSLDGWRLFLGLATKMAGRPTFYEGMHFNDLVQLADAMSQVSVEDSGDSAAALELVERFAVMASATLRQMAENIDARSLAYFQNANDFLADCEKRIHVQKEAGKILEPLFTTLLKALVTELTRSPNCHNHEKLGPLAYRSNNILESYVMAVVNCIAFDKTPLASHDTASDLSLYAAVDGASAVREFKGWKDSDAPKYRKLEKRCKEAMKQGDLRGWKMQAFLRMYLSAQVEEAPPTTYDSLDKLPSQLRVSLLRELVTGVTNQMSHSARLGYLKVLLDEFGRGCDTDGQILAIEAVVEQLIAFTDFQAPAGEFSLAAAHSQLTGCLARTSANASHVCRLLRTLLEKRPQAMTQWNIELTLNTVCDLTSPMSHQTHVTFSWLCKLVEVVIKKHRLRLEGHYHILLSTLQALMQALIAEAQHDSALTEASQETNAHLYARLITLICEPTAGAVSRSQLHSALDSATDAAKRSAGRHMYLVLMQYAKLQLEENVPRAIREALEPAMNSIFDITTPEGRKILNDAMDASGRAILREMFKRYVKFGKWSGV</sequence>
<dbReference type="InterPro" id="IPR018849">
    <property type="entry name" value="Urb2/Npa2_C"/>
</dbReference>
<name>A0AB34G4I7_9HYPO</name>
<dbReference type="PANTHER" id="PTHR15682">
    <property type="entry name" value="UNHEALTHY RIBOSOME BIOGENESIS PROTEIN 2 HOMOLOG"/>
    <property type="match status" value="1"/>
</dbReference>
<feature type="domain" description="Nucleolar 27S pre-rRNA processing Urb2/Npa2 C-terminal" evidence="1">
    <location>
        <begin position="1138"/>
        <end position="1348"/>
    </location>
</feature>
<protein>
    <submittedName>
        <fullName evidence="2">Nucleolar 27S pre-rRNA processing protein</fullName>
    </submittedName>
</protein>
<gene>
    <name evidence="2" type="ORF">O9K51_01396</name>
</gene>
<accession>A0AB34G4I7</accession>
<evidence type="ECO:0000313" key="3">
    <source>
        <dbReference type="Proteomes" id="UP001163105"/>
    </source>
</evidence>
<dbReference type="GO" id="GO:0005730">
    <property type="term" value="C:nucleolus"/>
    <property type="evidence" value="ECO:0007669"/>
    <property type="project" value="TreeGrafter"/>
</dbReference>
<reference evidence="2" key="1">
    <citation type="submission" date="2023-01" db="EMBL/GenBank/DDBJ databases">
        <title>The growth and conidiation of Purpureocillium lavendulum are regulated by nitrogen source and histone H3K14 acetylation.</title>
        <authorList>
            <person name="Tang P."/>
            <person name="Han J."/>
            <person name="Zhang C."/>
            <person name="Tang P."/>
            <person name="Qi F."/>
            <person name="Zhang K."/>
            <person name="Liang L."/>
        </authorList>
    </citation>
    <scope>NUCLEOTIDE SEQUENCE</scope>
    <source>
        <strain evidence="2">YMF1.00683</strain>
    </source>
</reference>
<evidence type="ECO:0000313" key="2">
    <source>
        <dbReference type="EMBL" id="KAJ6446623.1"/>
    </source>
</evidence>
<dbReference type="Proteomes" id="UP001163105">
    <property type="component" value="Unassembled WGS sequence"/>
</dbReference>
<evidence type="ECO:0000259" key="1">
    <source>
        <dbReference type="Pfam" id="PF10441"/>
    </source>
</evidence>
<organism evidence="2 3">
    <name type="scientific">Purpureocillium lavendulum</name>
    <dbReference type="NCBI Taxonomy" id="1247861"/>
    <lineage>
        <taxon>Eukaryota</taxon>
        <taxon>Fungi</taxon>
        <taxon>Dikarya</taxon>
        <taxon>Ascomycota</taxon>
        <taxon>Pezizomycotina</taxon>
        <taxon>Sordariomycetes</taxon>
        <taxon>Hypocreomycetidae</taxon>
        <taxon>Hypocreales</taxon>
        <taxon>Ophiocordycipitaceae</taxon>
        <taxon>Purpureocillium</taxon>
    </lineage>
</organism>
<dbReference type="EMBL" id="JAQHRD010000001">
    <property type="protein sequence ID" value="KAJ6446623.1"/>
    <property type="molecule type" value="Genomic_DNA"/>
</dbReference>
<keyword evidence="3" id="KW-1185">Reference proteome</keyword>
<comment type="caution">
    <text evidence="2">The sequence shown here is derived from an EMBL/GenBank/DDBJ whole genome shotgun (WGS) entry which is preliminary data.</text>
</comment>
<dbReference type="PANTHER" id="PTHR15682:SF2">
    <property type="entry name" value="UNHEALTHY RIBOSOME BIOGENESIS PROTEIN 2 HOMOLOG"/>
    <property type="match status" value="1"/>
</dbReference>
<dbReference type="InterPro" id="IPR052609">
    <property type="entry name" value="Ribosome_Biogenesis_Reg"/>
</dbReference>